<evidence type="ECO:0000256" key="5">
    <source>
        <dbReference type="ARBA" id="ARBA00023002"/>
    </source>
</evidence>
<dbReference type="RefSeq" id="WP_115281914.1">
    <property type="nucleotide sequence ID" value="NZ_AP022600.1"/>
</dbReference>
<dbReference type="InterPro" id="IPR037069">
    <property type="entry name" value="AcylCoA_DH/ox_N_sf"/>
</dbReference>
<dbReference type="Proteomes" id="UP000254978">
    <property type="component" value="Unassembled WGS sequence"/>
</dbReference>
<evidence type="ECO:0000259" key="7">
    <source>
        <dbReference type="Pfam" id="PF00441"/>
    </source>
</evidence>
<evidence type="ECO:0000259" key="9">
    <source>
        <dbReference type="Pfam" id="PF02771"/>
    </source>
</evidence>
<dbReference type="Gene3D" id="2.40.110.10">
    <property type="entry name" value="Butyryl-CoA Dehydrogenase, subunit A, domain 2"/>
    <property type="match status" value="1"/>
</dbReference>
<comment type="similarity">
    <text evidence="2 6">Belongs to the acyl-CoA dehydrogenase family.</text>
</comment>
<dbReference type="OrthoDB" id="8677713at2"/>
<keyword evidence="11" id="KW-1185">Reference proteome</keyword>
<organism evidence="10 11">
    <name type="scientific">Mycolicibacterium tokaiense</name>
    <dbReference type="NCBI Taxonomy" id="39695"/>
    <lineage>
        <taxon>Bacteria</taxon>
        <taxon>Bacillati</taxon>
        <taxon>Actinomycetota</taxon>
        <taxon>Actinomycetes</taxon>
        <taxon>Mycobacteriales</taxon>
        <taxon>Mycobacteriaceae</taxon>
        <taxon>Mycolicibacterium</taxon>
    </lineage>
</organism>
<gene>
    <name evidence="10" type="primary">fadE18</name>
    <name evidence="10" type="ORF">NCTC10821_04661</name>
</gene>
<dbReference type="GO" id="GO:0050660">
    <property type="term" value="F:flavin adenine dinucleotide binding"/>
    <property type="evidence" value="ECO:0007669"/>
    <property type="project" value="InterPro"/>
</dbReference>
<evidence type="ECO:0000313" key="10">
    <source>
        <dbReference type="EMBL" id="STZ61117.1"/>
    </source>
</evidence>
<dbReference type="PANTHER" id="PTHR43884:SF20">
    <property type="entry name" value="ACYL-COA DEHYDROGENASE FADE28"/>
    <property type="match status" value="1"/>
</dbReference>
<dbReference type="GO" id="GO:0003995">
    <property type="term" value="F:acyl-CoA dehydrogenase activity"/>
    <property type="evidence" value="ECO:0007669"/>
    <property type="project" value="TreeGrafter"/>
</dbReference>
<evidence type="ECO:0000256" key="2">
    <source>
        <dbReference type="ARBA" id="ARBA00009347"/>
    </source>
</evidence>
<sequence>MVAAVDDEVAALRAVTADLLGKHCTQAHVRAAMATEDGFDRDLWSHAARTGLHGLLIAEEFGGADAGHLAMGAVMEEMGAALMGGPFLATAVLTPHVLRLCAEVSEQQAVLPRIASGHLVATVAYAEPGTGVPPACATTTAAPAPSGAWTVTGEKTYVLDAGSAEVIYVYAATPDGPGLFAVDRDAAGMTVQPLRTVDQTRRQSRIDFGDTPSRLVGAPGRVTAALEQALSLVAVALLSEQAGGTRRAMQAAVDHARTRFQFGRAIGSFQAVKHLCADMLLEAESAISAARHVAAAFDEGSPGAAADLALAQAYNAEAYLTVAATAIQVHGGIGFTWEHPAHLYLRRARTDAQLLGSPHEHRETYLRLVQP</sequence>
<name>A0A378TLP5_9MYCO</name>
<dbReference type="Gene3D" id="1.10.540.10">
    <property type="entry name" value="Acyl-CoA dehydrogenase/oxidase, N-terminal domain"/>
    <property type="match status" value="1"/>
</dbReference>
<dbReference type="InterPro" id="IPR036250">
    <property type="entry name" value="AcylCo_DH-like_C"/>
</dbReference>
<dbReference type="InterPro" id="IPR013786">
    <property type="entry name" value="AcylCoA_DH/ox_N"/>
</dbReference>
<dbReference type="CDD" id="cd00567">
    <property type="entry name" value="ACAD"/>
    <property type="match status" value="1"/>
</dbReference>
<feature type="domain" description="Acyl-CoA dehydrogenase/oxidase N-terminal" evidence="9">
    <location>
        <begin position="7"/>
        <end position="117"/>
    </location>
</feature>
<dbReference type="PANTHER" id="PTHR43884">
    <property type="entry name" value="ACYL-COA DEHYDROGENASE"/>
    <property type="match status" value="1"/>
</dbReference>
<dbReference type="Pfam" id="PF00441">
    <property type="entry name" value="Acyl-CoA_dh_1"/>
    <property type="match status" value="1"/>
</dbReference>
<reference evidence="10 11" key="1">
    <citation type="submission" date="2018-06" db="EMBL/GenBank/DDBJ databases">
        <authorList>
            <consortium name="Pathogen Informatics"/>
            <person name="Doyle S."/>
        </authorList>
    </citation>
    <scope>NUCLEOTIDE SEQUENCE [LARGE SCALE GENOMIC DNA]</scope>
    <source>
        <strain evidence="10 11">NCTC10821</strain>
    </source>
</reference>
<evidence type="ECO:0000259" key="8">
    <source>
        <dbReference type="Pfam" id="PF02770"/>
    </source>
</evidence>
<proteinExistence type="inferred from homology"/>
<accession>A0A378TLP5</accession>
<dbReference type="InterPro" id="IPR009075">
    <property type="entry name" value="AcylCo_DH/oxidase_C"/>
</dbReference>
<keyword evidence="4 6" id="KW-0274">FAD</keyword>
<evidence type="ECO:0000256" key="4">
    <source>
        <dbReference type="ARBA" id="ARBA00022827"/>
    </source>
</evidence>
<comment type="cofactor">
    <cofactor evidence="1 6">
        <name>FAD</name>
        <dbReference type="ChEBI" id="CHEBI:57692"/>
    </cofactor>
</comment>
<dbReference type="Pfam" id="PF02770">
    <property type="entry name" value="Acyl-CoA_dh_M"/>
    <property type="match status" value="1"/>
</dbReference>
<dbReference type="InterPro" id="IPR006091">
    <property type="entry name" value="Acyl-CoA_Oxase/DH_mid-dom"/>
</dbReference>
<evidence type="ECO:0000313" key="11">
    <source>
        <dbReference type="Proteomes" id="UP000254978"/>
    </source>
</evidence>
<dbReference type="AlphaFoldDB" id="A0A378TLP5"/>
<dbReference type="SUPFAM" id="SSF47203">
    <property type="entry name" value="Acyl-CoA dehydrogenase C-terminal domain-like"/>
    <property type="match status" value="1"/>
</dbReference>
<feature type="domain" description="Acyl-CoA dehydrogenase/oxidase C-terminal" evidence="7">
    <location>
        <begin position="229"/>
        <end position="359"/>
    </location>
</feature>
<feature type="domain" description="Acyl-CoA oxidase/dehydrogenase middle" evidence="8">
    <location>
        <begin position="123"/>
        <end position="197"/>
    </location>
</feature>
<dbReference type="Gene3D" id="1.20.140.10">
    <property type="entry name" value="Butyryl-CoA Dehydrogenase, subunit A, domain 3"/>
    <property type="match status" value="1"/>
</dbReference>
<keyword evidence="3 6" id="KW-0285">Flavoprotein</keyword>
<dbReference type="EC" id="1.3.99.-" evidence="10"/>
<dbReference type="InterPro" id="IPR009100">
    <property type="entry name" value="AcylCoA_DH/oxidase_NM_dom_sf"/>
</dbReference>
<dbReference type="InterPro" id="IPR046373">
    <property type="entry name" value="Acyl-CoA_Oxase/DH_mid-dom_sf"/>
</dbReference>
<dbReference type="SUPFAM" id="SSF56645">
    <property type="entry name" value="Acyl-CoA dehydrogenase NM domain-like"/>
    <property type="match status" value="1"/>
</dbReference>
<dbReference type="EMBL" id="UGQT01000001">
    <property type="protein sequence ID" value="STZ61117.1"/>
    <property type="molecule type" value="Genomic_DNA"/>
</dbReference>
<evidence type="ECO:0000256" key="1">
    <source>
        <dbReference type="ARBA" id="ARBA00001974"/>
    </source>
</evidence>
<dbReference type="Pfam" id="PF02771">
    <property type="entry name" value="Acyl-CoA_dh_N"/>
    <property type="match status" value="1"/>
</dbReference>
<evidence type="ECO:0000256" key="3">
    <source>
        <dbReference type="ARBA" id="ARBA00022630"/>
    </source>
</evidence>
<keyword evidence="5 6" id="KW-0560">Oxidoreductase</keyword>
<evidence type="ECO:0000256" key="6">
    <source>
        <dbReference type="RuleBase" id="RU362125"/>
    </source>
</evidence>
<protein>
    <submittedName>
        <fullName evidence="10">Acyl-CoA dehydrogenase</fullName>
        <ecNumber evidence="10">1.3.99.-</ecNumber>
    </submittedName>
</protein>